<organism>
    <name type="scientific">Pediculus humanus subsp. corporis</name>
    <name type="common">Body louse</name>
    <dbReference type="NCBI Taxonomy" id="121224"/>
    <lineage>
        <taxon>Eukaryota</taxon>
        <taxon>Metazoa</taxon>
        <taxon>Ecdysozoa</taxon>
        <taxon>Arthropoda</taxon>
        <taxon>Hexapoda</taxon>
        <taxon>Insecta</taxon>
        <taxon>Pterygota</taxon>
        <taxon>Neoptera</taxon>
        <taxon>Paraneoptera</taxon>
        <taxon>Psocodea</taxon>
        <taxon>Troctomorpha</taxon>
        <taxon>Phthiraptera</taxon>
        <taxon>Anoplura</taxon>
        <taxon>Pediculidae</taxon>
        <taxon>Pediculus</taxon>
    </lineage>
</organism>
<proteinExistence type="predicted"/>
<dbReference type="EMBL" id="AAZO01006649">
    <property type="status" value="NOT_ANNOTATED_CDS"/>
    <property type="molecule type" value="Genomic_DNA"/>
</dbReference>
<sequence length="143" mass="16834">MLDNECISRKNILTFDEKLKVVDTINPIKDFKKFSFVWYFLHKSCYKITNLNEKQVVHLLFLLSKFKEVPKLMRFGIQDDLKNRIKYMNVNEVGIISFSLSKINIAPSNVELLLNINEKIMSEINDVKPEIIKAFSMINEFAR</sequence>
<reference evidence="1" key="2">
    <citation type="submission" date="2007-04" db="EMBL/GenBank/DDBJ databases">
        <title>The genome of the human body louse.</title>
        <authorList>
            <consortium name="The Human Body Louse Genome Consortium"/>
            <person name="Kirkness E."/>
            <person name="Walenz B."/>
            <person name="Hass B."/>
            <person name="Bruggner R."/>
            <person name="Strausberg R."/>
        </authorList>
    </citation>
    <scope>NUCLEOTIDE SEQUENCE</scope>
    <source>
        <strain evidence="1">USDA</strain>
    </source>
</reference>
<dbReference type="InParanoid" id="E0W085"/>
<reference evidence="1" key="1">
    <citation type="submission" date="2007-04" db="EMBL/GenBank/DDBJ databases">
        <title>Annotation of Pediculus humanus corporis strain USDA.</title>
        <authorList>
            <person name="Kirkness E."/>
            <person name="Hannick L."/>
            <person name="Hass B."/>
            <person name="Bruggner R."/>
            <person name="Lawson D."/>
            <person name="Bidwell S."/>
            <person name="Joardar V."/>
            <person name="Caler E."/>
            <person name="Walenz B."/>
            <person name="Inman J."/>
            <person name="Schobel S."/>
            <person name="Galinsky K."/>
            <person name="Amedeo P."/>
            <person name="Strausberg R."/>
        </authorList>
    </citation>
    <scope>NUCLEOTIDE SEQUENCE</scope>
    <source>
        <strain evidence="1">USDA</strain>
    </source>
</reference>
<dbReference type="OrthoDB" id="10064757at2759"/>
<protein>
    <submittedName>
        <fullName evidence="1 2">Uncharacterized protein</fullName>
    </submittedName>
</protein>
<keyword evidence="3" id="KW-1185">Reference proteome</keyword>
<dbReference type="AlphaFoldDB" id="E0W085"/>
<dbReference type="GeneID" id="8240389"/>
<evidence type="ECO:0000313" key="2">
    <source>
        <dbReference type="EnsemblMetazoa" id="PHUM547020-PA"/>
    </source>
</evidence>
<dbReference type="VEuPathDB" id="VectorBase:PHUM547020"/>
<dbReference type="KEGG" id="phu:Phum_PHUM547020"/>
<dbReference type="Proteomes" id="UP000009046">
    <property type="component" value="Unassembled WGS sequence"/>
</dbReference>
<accession>E0W085</accession>
<dbReference type="EnsemblMetazoa" id="PHUM547020-RA">
    <property type="protein sequence ID" value="PHUM547020-PA"/>
    <property type="gene ID" value="PHUM547020"/>
</dbReference>
<gene>
    <name evidence="2" type="primary">8240389</name>
    <name evidence="1" type="ORF">Phum_PHUM547020</name>
</gene>
<dbReference type="HOGENOM" id="CLU_1808525_0_0_1"/>
<dbReference type="CTD" id="8240389"/>
<dbReference type="EMBL" id="DS235857">
    <property type="protein sequence ID" value="EEB19041.1"/>
    <property type="molecule type" value="Genomic_DNA"/>
</dbReference>
<dbReference type="RefSeq" id="XP_002431779.1">
    <property type="nucleotide sequence ID" value="XM_002431734.1"/>
</dbReference>
<name>E0W085_PEDHC</name>
<reference evidence="2" key="3">
    <citation type="submission" date="2021-02" db="UniProtKB">
        <authorList>
            <consortium name="EnsemblMetazoa"/>
        </authorList>
    </citation>
    <scope>IDENTIFICATION</scope>
    <source>
        <strain evidence="2">USDA</strain>
    </source>
</reference>
<evidence type="ECO:0000313" key="3">
    <source>
        <dbReference type="Proteomes" id="UP000009046"/>
    </source>
</evidence>
<evidence type="ECO:0000313" key="1">
    <source>
        <dbReference type="EMBL" id="EEB19041.1"/>
    </source>
</evidence>